<comment type="similarity">
    <text evidence="1">Belongs to the glycosyl hydrolase 66 family.</text>
</comment>
<evidence type="ECO:0000313" key="4">
    <source>
        <dbReference type="Proteomes" id="UP000030147"/>
    </source>
</evidence>
<dbReference type="EMBL" id="AVBF01000049">
    <property type="protein sequence ID" value="KGP71748.1"/>
    <property type="molecule type" value="Genomic_DNA"/>
</dbReference>
<dbReference type="RefSeq" id="WP_036822037.1">
    <property type="nucleotide sequence ID" value="NZ_AVBF01000049.1"/>
</dbReference>
<keyword evidence="3" id="KW-0808">Transferase</keyword>
<dbReference type="InterPro" id="IPR025092">
    <property type="entry name" value="Glyco_hydro_66"/>
</dbReference>
<evidence type="ECO:0000313" key="3">
    <source>
        <dbReference type="EMBL" id="KGP71748.1"/>
    </source>
</evidence>
<dbReference type="Gene3D" id="2.60.40.1180">
    <property type="entry name" value="Golgi alpha-mannosidase II"/>
    <property type="match status" value="1"/>
</dbReference>
<dbReference type="AlphaFoldDB" id="A0A0A2TBE1"/>
<protein>
    <submittedName>
        <fullName evidence="3">Cycloisomaltooligosaccharide glucanotransferase</fullName>
    </submittedName>
</protein>
<reference evidence="3 4" key="1">
    <citation type="journal article" date="2015" name="Stand. Genomic Sci.">
        <title>High quality draft genome sequence of the moderately halophilic bacterium Pontibacillus yanchengensis Y32(T) and comparison among Pontibacillus genomes.</title>
        <authorList>
            <person name="Huang J."/>
            <person name="Qiao Z.X."/>
            <person name="Tang J.W."/>
            <person name="Wang G."/>
        </authorList>
    </citation>
    <scope>NUCLEOTIDE SEQUENCE [LARGE SCALE GENOMIC DNA]</scope>
    <source>
        <strain evidence="3 4">Y32</strain>
    </source>
</reference>
<proteinExistence type="inferred from homology"/>
<name>A0A0A2TBE1_9BACI</name>
<sequence length="604" mass="70100">MNKRWLLPILFLGILLLLIIPARFLWSEDESFEAPNEKKPVGQDINLTSVSKDKAKYSPESTVNFEATLSKKPNHAMDVKIVYYHLDEPVHEKIIQVTDQTFSWTWQTPKADYRGYYVEVVPLHNTSGGKTIALDVSSSWEMFPRYGFLSNFSDMEDSKQQEVIDNLTRYHINGLQFYDWHSEHQLPLKMNDNGEPKQSWYNIANQPVSFQTVEEYITLAHENNMAAMSYNLLNGTLAKEKEDGEKEEKDGEEEWYLYKDEEQEEIATHNLPDDWKSDITLTNPGNEAWQDYIFSKQQNVFDSLNFDGWHIDQLGDRGDVYDAEGEKVNLLEGYKSFLTAAQESFPDKTLVMNAVNQYGQEQIAESSTPFLYSELWDPITTYADLNEVLIENHRLSNYEKNQVLAAYLNYKKSDKEGSFNPASVLYTDALIFAQGGAHLELGEHMLSQEYFPHDNLTIPDNLKKDLTKYYDFMVAYENLLRDEVQPAELNITTSQWVQLSDKPARGELYTFAKKKEDTKIIHILNYFNTDHMNWRDTHGTQTEPAMKQELSLSIAESKKVKNVWIASPDWNNGLPSQLKFTQEDGHVELTLPKIQYWDMIVMEY</sequence>
<dbReference type="Proteomes" id="UP000030147">
    <property type="component" value="Unassembled WGS sequence"/>
</dbReference>
<dbReference type="GO" id="GO:0016740">
    <property type="term" value="F:transferase activity"/>
    <property type="evidence" value="ECO:0007669"/>
    <property type="project" value="UniProtKB-KW"/>
</dbReference>
<dbReference type="InterPro" id="IPR013780">
    <property type="entry name" value="Glyco_hydro_b"/>
</dbReference>
<comment type="caution">
    <text evidence="3">The sequence shown here is derived from an EMBL/GenBank/DDBJ whole genome shotgun (WGS) entry which is preliminary data.</text>
</comment>
<organism evidence="3 4">
    <name type="scientific">Pontibacillus yanchengensis Y32</name>
    <dbReference type="NCBI Taxonomy" id="1385514"/>
    <lineage>
        <taxon>Bacteria</taxon>
        <taxon>Bacillati</taxon>
        <taxon>Bacillota</taxon>
        <taxon>Bacilli</taxon>
        <taxon>Bacillales</taxon>
        <taxon>Bacillaceae</taxon>
        <taxon>Pontibacillus</taxon>
    </lineage>
</organism>
<keyword evidence="2" id="KW-0732">Signal</keyword>
<dbReference type="CDD" id="cd14745">
    <property type="entry name" value="GH66"/>
    <property type="match status" value="1"/>
</dbReference>
<dbReference type="Gene3D" id="3.20.20.80">
    <property type="entry name" value="Glycosidases"/>
    <property type="match status" value="1"/>
</dbReference>
<dbReference type="STRING" id="1385514.N782_16785"/>
<dbReference type="Gene3D" id="2.60.40.10">
    <property type="entry name" value="Immunoglobulins"/>
    <property type="match status" value="1"/>
</dbReference>
<gene>
    <name evidence="3" type="ORF">N782_16785</name>
</gene>
<dbReference type="Pfam" id="PF13199">
    <property type="entry name" value="Glyco_hydro_66"/>
    <property type="match status" value="1"/>
</dbReference>
<evidence type="ECO:0000256" key="1">
    <source>
        <dbReference type="ARBA" id="ARBA00010837"/>
    </source>
</evidence>
<keyword evidence="4" id="KW-1185">Reference proteome</keyword>
<accession>A0A0A2TBE1</accession>
<evidence type="ECO:0000256" key="2">
    <source>
        <dbReference type="ARBA" id="ARBA00022729"/>
    </source>
</evidence>
<dbReference type="eggNOG" id="COG5297">
    <property type="taxonomic scope" value="Bacteria"/>
</dbReference>
<dbReference type="OrthoDB" id="9778932at2"/>
<dbReference type="InterPro" id="IPR013783">
    <property type="entry name" value="Ig-like_fold"/>
</dbReference>